<evidence type="ECO:0000256" key="13">
    <source>
        <dbReference type="RuleBase" id="RU000405"/>
    </source>
</evidence>
<organism evidence="19 20">
    <name type="scientific">Saccoglossus kowalevskii</name>
    <name type="common">Acorn worm</name>
    <dbReference type="NCBI Taxonomy" id="10224"/>
    <lineage>
        <taxon>Eukaryota</taxon>
        <taxon>Metazoa</taxon>
        <taxon>Hemichordata</taxon>
        <taxon>Enteropneusta</taxon>
        <taxon>Harrimaniidae</taxon>
        <taxon>Saccoglossus</taxon>
    </lineage>
</organism>
<dbReference type="InterPro" id="IPR028082">
    <property type="entry name" value="Peripla_BP_I"/>
</dbReference>
<evidence type="ECO:0000256" key="3">
    <source>
        <dbReference type="ARBA" id="ARBA00022692"/>
    </source>
</evidence>
<keyword evidence="5" id="KW-0547">Nucleotide-binding</keyword>
<gene>
    <name evidence="20" type="primary">LOC100378113</name>
</gene>
<keyword evidence="8 15" id="KW-0472">Membrane</keyword>
<evidence type="ECO:0000256" key="8">
    <source>
        <dbReference type="ARBA" id="ARBA00023136"/>
    </source>
</evidence>
<dbReference type="Gene3D" id="1.10.510.10">
    <property type="entry name" value="Transferase(Phosphotransferase) domain 1"/>
    <property type="match status" value="1"/>
</dbReference>
<dbReference type="PANTHER" id="PTHR11920">
    <property type="entry name" value="GUANYLYL CYCLASE"/>
    <property type="match status" value="1"/>
</dbReference>
<evidence type="ECO:0000256" key="2">
    <source>
        <dbReference type="ARBA" id="ARBA00012202"/>
    </source>
</evidence>
<accession>A0ABM0GN19</accession>
<evidence type="ECO:0000256" key="15">
    <source>
        <dbReference type="SAM" id="Phobius"/>
    </source>
</evidence>
<dbReference type="CDD" id="cd07302">
    <property type="entry name" value="CHD"/>
    <property type="match status" value="1"/>
</dbReference>
<evidence type="ECO:0000256" key="5">
    <source>
        <dbReference type="ARBA" id="ARBA00022741"/>
    </source>
</evidence>
<dbReference type="PRINTS" id="PR00255">
    <property type="entry name" value="NATPEPTIDER"/>
</dbReference>
<keyword evidence="3 15" id="KW-0812">Transmembrane</keyword>
<evidence type="ECO:0000313" key="20">
    <source>
        <dbReference type="RefSeq" id="XP_002733542.1"/>
    </source>
</evidence>
<dbReference type="InterPro" id="IPR029787">
    <property type="entry name" value="Nucleotide_cyclase"/>
</dbReference>
<evidence type="ECO:0000256" key="14">
    <source>
        <dbReference type="RuleBase" id="RU003431"/>
    </source>
</evidence>
<keyword evidence="11 13" id="KW-0456">Lyase</keyword>
<evidence type="ECO:0000256" key="10">
    <source>
        <dbReference type="ARBA" id="ARBA00023180"/>
    </source>
</evidence>
<evidence type="ECO:0000256" key="4">
    <source>
        <dbReference type="ARBA" id="ARBA00022729"/>
    </source>
</evidence>
<dbReference type="GeneID" id="100378113"/>
<dbReference type="InterPro" id="IPR001828">
    <property type="entry name" value="ANF_lig-bd_rcpt"/>
</dbReference>
<evidence type="ECO:0000259" key="17">
    <source>
        <dbReference type="PROSITE" id="PS50011"/>
    </source>
</evidence>
<keyword evidence="6 15" id="KW-1133">Transmembrane helix</keyword>
<dbReference type="SUPFAM" id="SSF55073">
    <property type="entry name" value="Nucleotide cyclase"/>
    <property type="match status" value="1"/>
</dbReference>
<dbReference type="InterPro" id="IPR001170">
    <property type="entry name" value="ANPR/GUC"/>
</dbReference>
<protein>
    <recommendedName>
        <fullName evidence="2 14">Guanylate cyclase</fullName>
        <ecNumber evidence="2 14">4.6.1.2</ecNumber>
    </recommendedName>
</protein>
<feature type="signal peptide" evidence="16">
    <location>
        <begin position="1"/>
        <end position="20"/>
    </location>
</feature>
<dbReference type="InterPro" id="IPR011645">
    <property type="entry name" value="HNOB_dom_associated"/>
</dbReference>
<dbReference type="Proteomes" id="UP000694865">
    <property type="component" value="Unplaced"/>
</dbReference>
<dbReference type="InterPro" id="IPR018297">
    <property type="entry name" value="A/G_cyclase_CS"/>
</dbReference>
<keyword evidence="19" id="KW-1185">Reference proteome</keyword>
<dbReference type="SUPFAM" id="SSF56112">
    <property type="entry name" value="Protein kinase-like (PK-like)"/>
    <property type="match status" value="1"/>
</dbReference>
<dbReference type="InterPro" id="IPR050401">
    <property type="entry name" value="Cyclic_nucleotide_synthase"/>
</dbReference>
<comment type="catalytic activity">
    <reaction evidence="14">
        <text>GTP = 3',5'-cyclic GMP + diphosphate</text>
        <dbReference type="Rhea" id="RHEA:13665"/>
        <dbReference type="ChEBI" id="CHEBI:33019"/>
        <dbReference type="ChEBI" id="CHEBI:37565"/>
        <dbReference type="ChEBI" id="CHEBI:57746"/>
        <dbReference type="EC" id="4.6.1.2"/>
    </reaction>
</comment>
<keyword evidence="10" id="KW-0325">Glycoprotein</keyword>
<evidence type="ECO:0000256" key="12">
    <source>
        <dbReference type="ARBA" id="ARBA00023293"/>
    </source>
</evidence>
<reference evidence="20" key="1">
    <citation type="submission" date="2025-08" db="UniProtKB">
        <authorList>
            <consortium name="RefSeq"/>
        </authorList>
    </citation>
    <scope>IDENTIFICATION</scope>
    <source>
        <tissue evidence="20">Testes</tissue>
    </source>
</reference>
<dbReference type="PANTHER" id="PTHR11920:SF501">
    <property type="entry name" value="GUANYLATE CYCLASE 32E"/>
    <property type="match status" value="1"/>
</dbReference>
<dbReference type="Gene3D" id="3.30.70.1230">
    <property type="entry name" value="Nucleotide cyclase"/>
    <property type="match status" value="1"/>
</dbReference>
<keyword evidence="12 14" id="KW-0141">cGMP biosynthesis</keyword>
<dbReference type="EC" id="4.6.1.2" evidence="2 14"/>
<dbReference type="Pfam" id="PF07701">
    <property type="entry name" value="HNOBA"/>
    <property type="match status" value="1"/>
</dbReference>
<dbReference type="SUPFAM" id="SSF53822">
    <property type="entry name" value="Periplasmic binding protein-like I"/>
    <property type="match status" value="1"/>
</dbReference>
<dbReference type="Gene3D" id="6.10.250.780">
    <property type="match status" value="1"/>
</dbReference>
<evidence type="ECO:0000256" key="9">
    <source>
        <dbReference type="ARBA" id="ARBA00023170"/>
    </source>
</evidence>
<evidence type="ECO:0000259" key="18">
    <source>
        <dbReference type="PROSITE" id="PS50125"/>
    </source>
</evidence>
<feature type="domain" description="Guanylate cyclase" evidence="18">
    <location>
        <begin position="859"/>
        <end position="989"/>
    </location>
</feature>
<evidence type="ECO:0000256" key="7">
    <source>
        <dbReference type="ARBA" id="ARBA00023134"/>
    </source>
</evidence>
<feature type="chain" id="PRO_5045939667" description="Guanylate cyclase" evidence="16">
    <location>
        <begin position="21"/>
        <end position="1039"/>
    </location>
</feature>
<dbReference type="InterPro" id="IPR001054">
    <property type="entry name" value="A/G_cyclase"/>
</dbReference>
<dbReference type="Gene3D" id="3.40.50.2300">
    <property type="match status" value="2"/>
</dbReference>
<keyword evidence="4 16" id="KW-0732">Signal</keyword>
<dbReference type="CDD" id="cd06352">
    <property type="entry name" value="PBP1_NPR_GC-like"/>
    <property type="match status" value="1"/>
</dbReference>
<proteinExistence type="inferred from homology"/>
<dbReference type="Pfam" id="PF01094">
    <property type="entry name" value="ANF_receptor"/>
    <property type="match status" value="1"/>
</dbReference>
<evidence type="ECO:0000256" key="6">
    <source>
        <dbReference type="ARBA" id="ARBA00022989"/>
    </source>
</evidence>
<dbReference type="Pfam" id="PF00211">
    <property type="entry name" value="Guanylate_cyc"/>
    <property type="match status" value="1"/>
</dbReference>
<sequence>MISPFLLLVWFVVQLNQVNASNYTFGLLLTKLPFLPYNVYKIGAAANVAIKHISNNPDILPNDTLDFIYYDSGCDGRVSLDRMVTLIRDDHVAAIIGPDCSTASMAAGLLASQWNVPMVGHISSASGLSSKRLYNTYGRTSSPYSKTAWAVIETIDAFDWKHIGLFGGGFTSYLVNIIESIELEIQQTNMTMEIIRFDPADVSLYEEKLDDMVTKARIIVLVMKIEQVRELMLLAYDKGYLSNGEYVFISVERITLGVYEGTAWRNGVETRIDDLATAFKSLLVLEMVNTDVEAFNAFALEVKESFSEPPWYMNMTDVSGVHSVAAYLYDATLLYALTLHRVRSNGGDPYDGRNFFKEMQKVDFQGRITIDENGDRNQDFWLLNFDAINGVLVKAGLYDSATSTLRLLSGTKIAWPSGKDEPPLSVPICGFQGELCIEPEKDLTNLIIAIIASLAIAFVASIIAFVVYRKQQFEAALLETVWKINYNDIAMQKNWKSFHGSCVSESKARVISRSILSMDRFQDMYQQQVFATIGTYQGELVAIKMVNRSGINITRGQLLELKQMRDIRHDNLNQFIGVCVDPPNICIVEQYCQKGSLQDVLENDEITLDWLFKMSFANDIAAGVQFLHKSPLTVHGNLKSSNCLLDGRWVVKLTDYGLWEFKNHKRFRSEESEEAVYRGLLWTAPENLPDTDIVNSTAKMSQKGDIYSIGIILHEIVYRDGVYGNTVLSPREIIERVKNIETSTVYRPGFVSDSCPQEMTDLIQRCWHPVQEKRCDVSYIRHILRDVNPNKSLSIMDNMVAMLEKYAHNLEEIVADRTSQLMDEKKRTEQLLYRMLPRSVAERLKNGDPVEAETFDSVTIFFSDIVGFTAISASSDPMQVVQLLNSLYSLFDGIIEGYDVYKVETIGDAYMVVSGLPIRNGNKHAGEIATMALALLSSIQSFRIPHMPNEKLKLRIGVHTGPCVAGVVGIAMPRYCLFGDTVNTASRFESNGEALRIHISKEVMEVLNILGGYVYEERGEVYMKGKGVLTTYWLIRKNN</sequence>
<keyword evidence="9" id="KW-0675">Receptor</keyword>
<evidence type="ECO:0000256" key="16">
    <source>
        <dbReference type="SAM" id="SignalP"/>
    </source>
</evidence>
<dbReference type="PROSITE" id="PS50011">
    <property type="entry name" value="PROTEIN_KINASE_DOM"/>
    <property type="match status" value="1"/>
</dbReference>
<dbReference type="InterPro" id="IPR000719">
    <property type="entry name" value="Prot_kinase_dom"/>
</dbReference>
<dbReference type="InterPro" id="IPR011009">
    <property type="entry name" value="Kinase-like_dom_sf"/>
</dbReference>
<evidence type="ECO:0000256" key="1">
    <source>
        <dbReference type="ARBA" id="ARBA00004479"/>
    </source>
</evidence>
<feature type="domain" description="Protein kinase" evidence="17">
    <location>
        <begin position="510"/>
        <end position="785"/>
    </location>
</feature>
<keyword evidence="7" id="KW-0342">GTP-binding</keyword>
<dbReference type="SMART" id="SM00044">
    <property type="entry name" value="CYCc"/>
    <property type="match status" value="1"/>
</dbReference>
<dbReference type="PROSITE" id="PS00452">
    <property type="entry name" value="GUANYLATE_CYCLASE_1"/>
    <property type="match status" value="1"/>
</dbReference>
<evidence type="ECO:0000313" key="19">
    <source>
        <dbReference type="Proteomes" id="UP000694865"/>
    </source>
</evidence>
<dbReference type="RefSeq" id="XP_002733542.1">
    <property type="nucleotide sequence ID" value="XM_002733496.1"/>
</dbReference>
<dbReference type="PROSITE" id="PS50125">
    <property type="entry name" value="GUANYLATE_CYCLASE_2"/>
    <property type="match status" value="1"/>
</dbReference>
<name>A0ABM0GN19_SACKO</name>
<dbReference type="Pfam" id="PF07714">
    <property type="entry name" value="PK_Tyr_Ser-Thr"/>
    <property type="match status" value="1"/>
</dbReference>
<feature type="transmembrane region" description="Helical" evidence="15">
    <location>
        <begin position="446"/>
        <end position="468"/>
    </location>
</feature>
<evidence type="ECO:0000256" key="11">
    <source>
        <dbReference type="ARBA" id="ARBA00023239"/>
    </source>
</evidence>
<dbReference type="InterPro" id="IPR001245">
    <property type="entry name" value="Ser-Thr/Tyr_kinase_cat_dom"/>
</dbReference>
<comment type="similarity">
    <text evidence="13">Belongs to the adenylyl cyclase class-4/guanylyl cyclase family.</text>
</comment>
<comment type="subcellular location">
    <subcellularLocation>
        <location evidence="1">Membrane</location>
        <topology evidence="1">Single-pass type I membrane protein</topology>
    </subcellularLocation>
</comment>